<evidence type="ECO:0000313" key="2">
    <source>
        <dbReference type="EMBL" id="SCX85543.1"/>
    </source>
</evidence>
<gene>
    <name evidence="2" type="ORF">SAMN02910451_00551</name>
</gene>
<organism evidence="2 3">
    <name type="scientific">Butyrivibrio hungatei</name>
    <dbReference type="NCBI Taxonomy" id="185008"/>
    <lineage>
        <taxon>Bacteria</taxon>
        <taxon>Bacillati</taxon>
        <taxon>Bacillota</taxon>
        <taxon>Clostridia</taxon>
        <taxon>Lachnospirales</taxon>
        <taxon>Lachnospiraceae</taxon>
        <taxon>Butyrivibrio</taxon>
    </lineage>
</organism>
<dbReference type="EMBL" id="FMUR01000004">
    <property type="protein sequence ID" value="SCX85543.1"/>
    <property type="molecule type" value="Genomic_DNA"/>
</dbReference>
<name>A0A1G5B5W7_9FIRM</name>
<feature type="transmembrane region" description="Helical" evidence="1">
    <location>
        <begin position="491"/>
        <end position="512"/>
    </location>
</feature>
<evidence type="ECO:0000313" key="3">
    <source>
        <dbReference type="Proteomes" id="UP000183047"/>
    </source>
</evidence>
<sequence length="826" mass="93424">METGLDTTNTKKKITEKSWYVPVVVFLSAYLMYVIAVLPILIKRGMPFFYYGDYNVQQIPFYIVAHRAVRSGQFFWNWNIDLGGTMFGDFAFYLWGSPFFWLTTLFPESAIPFMMPFLMALKYAVSATCAYLYIRKYVHKYTYAMIGGYLYAFSGFNACNIVFNHFTDAVAFFPLFLLAFDNLMNVPARKDGKFNLAGKPFVLFALMTTFMSVINYYFFFGQVVFLVLYFLIRYVDLEDKETVAVRFGRAFAAGVVGVLLAGFFLMQAFVGVQGNTRLDNYINGYDMLVYPSEKLIFDIVKSLSMLPDIIGKGTLFYTGTVKNASLAAYIPLFGISGVIAYFLQNKKKKNWQKILITVCAVIAVVPVFNAAFSMFNSSYYARWFYMPILIMCLMTAEAAERGKSIHMKRGAVAAVLMFLFFVVVYLLPSKNDKGDIVFFNMTENVSIFTKDLLWSSILSFMLLMTVFAIPKRFKVEKNLLEEKKIRLRISLRDHIVLGIVIISCVISTYVPIVNGSSIISDKGKEKWQNQMLFNKVTVDQSTFCRGEVDSTSTNYDMVWGIPSIHCFLSTVPSEIFDFLDGTAGITRTVETNIPVNRAGIRSILSARYYMENAQVSKDRIFNNGEGTEGYSFRDNQDGFDVFENANYIPIGFAYDYYITEDEWGDLDPADYDYELARVLILSSEDALKYADALGMEEIKSEELSEGSLTYSRFTDECKKRAQTACTSFTTDTYGFSAKTANLAEGRLLFFSVPATEGFSCKVDGQDTDIVKADYGLMAIPVPAGVHDIRVTYTPEGFKTGLIMSIAGAALLVIYSVYTLKNIKKND</sequence>
<feature type="transmembrane region" description="Helical" evidence="1">
    <location>
        <begin position="141"/>
        <end position="163"/>
    </location>
</feature>
<feature type="transmembrane region" description="Helical" evidence="1">
    <location>
        <begin position="411"/>
        <end position="428"/>
    </location>
</feature>
<feature type="transmembrane region" description="Helical" evidence="1">
    <location>
        <begin position="115"/>
        <end position="134"/>
    </location>
</feature>
<feature type="transmembrane region" description="Helical" evidence="1">
    <location>
        <begin position="800"/>
        <end position="819"/>
    </location>
</feature>
<dbReference type="RefSeq" id="WP_074461333.1">
    <property type="nucleotide sequence ID" value="NZ_FMUR01000004.1"/>
</dbReference>
<dbReference type="AlphaFoldDB" id="A0A1G5B5W7"/>
<feature type="transmembrane region" description="Helical" evidence="1">
    <location>
        <begin position="326"/>
        <end position="343"/>
    </location>
</feature>
<accession>A0A1G5B5W7</accession>
<protein>
    <submittedName>
        <fullName evidence="2">Uncharacterized membrane protein YfhO</fullName>
    </submittedName>
</protein>
<evidence type="ECO:0000256" key="1">
    <source>
        <dbReference type="SAM" id="Phobius"/>
    </source>
</evidence>
<feature type="transmembrane region" description="Helical" evidence="1">
    <location>
        <begin position="452"/>
        <end position="470"/>
    </location>
</feature>
<dbReference type="Pfam" id="PF09586">
    <property type="entry name" value="YfhO"/>
    <property type="match status" value="2"/>
</dbReference>
<keyword evidence="1" id="KW-0812">Transmembrane</keyword>
<dbReference type="OrthoDB" id="9815466at2"/>
<dbReference type="PANTHER" id="PTHR38454:SF1">
    <property type="entry name" value="INTEGRAL MEMBRANE PROTEIN"/>
    <property type="match status" value="1"/>
</dbReference>
<keyword evidence="1" id="KW-0472">Membrane</keyword>
<feature type="transmembrane region" description="Helical" evidence="1">
    <location>
        <begin position="75"/>
        <end position="95"/>
    </location>
</feature>
<feature type="transmembrane region" description="Helical" evidence="1">
    <location>
        <begin position="20"/>
        <end position="42"/>
    </location>
</feature>
<keyword evidence="3" id="KW-1185">Reference proteome</keyword>
<feature type="transmembrane region" description="Helical" evidence="1">
    <location>
        <begin position="381"/>
        <end position="399"/>
    </location>
</feature>
<dbReference type="Proteomes" id="UP000183047">
    <property type="component" value="Unassembled WGS sequence"/>
</dbReference>
<reference evidence="3" key="1">
    <citation type="submission" date="2016-10" db="EMBL/GenBank/DDBJ databases">
        <authorList>
            <person name="Varghese N."/>
            <person name="Submissions S."/>
        </authorList>
    </citation>
    <scope>NUCLEOTIDE SEQUENCE [LARGE SCALE GENOMIC DNA]</scope>
    <source>
        <strain evidence="3">XBD2006</strain>
    </source>
</reference>
<feature type="transmembrane region" description="Helical" evidence="1">
    <location>
        <begin position="355"/>
        <end position="375"/>
    </location>
</feature>
<proteinExistence type="predicted"/>
<dbReference type="InterPro" id="IPR018580">
    <property type="entry name" value="Uncharacterised_YfhO"/>
</dbReference>
<dbReference type="PANTHER" id="PTHR38454">
    <property type="entry name" value="INTEGRAL MEMBRANE PROTEIN-RELATED"/>
    <property type="match status" value="1"/>
</dbReference>
<feature type="transmembrane region" description="Helical" evidence="1">
    <location>
        <begin position="247"/>
        <end position="270"/>
    </location>
</feature>
<keyword evidence="1" id="KW-1133">Transmembrane helix</keyword>
<feature type="transmembrane region" description="Helical" evidence="1">
    <location>
        <begin position="217"/>
        <end position="235"/>
    </location>
</feature>